<evidence type="ECO:0000313" key="4">
    <source>
        <dbReference type="Proteomes" id="UP001204621"/>
    </source>
</evidence>
<evidence type="ECO:0000313" key="3">
    <source>
        <dbReference type="EMBL" id="MCS0659662.1"/>
    </source>
</evidence>
<dbReference type="InterPro" id="IPR036282">
    <property type="entry name" value="Glutathione-S-Trfase_C_sf"/>
</dbReference>
<accession>A0ABT2D0B9</accession>
<dbReference type="RefSeq" id="WP_258812851.1">
    <property type="nucleotide sequence ID" value="NZ_JANUGU010000005.1"/>
</dbReference>
<proteinExistence type="predicted"/>
<dbReference type="PANTHER" id="PTHR12289:SF41">
    <property type="entry name" value="FAILED AXON CONNECTIONS-RELATED"/>
    <property type="match status" value="1"/>
</dbReference>
<dbReference type="CDD" id="cd03193">
    <property type="entry name" value="GST_C_Metaxin"/>
    <property type="match status" value="1"/>
</dbReference>
<dbReference type="SFLD" id="SFLDG01200">
    <property type="entry name" value="SUF1.1"/>
    <property type="match status" value="1"/>
</dbReference>
<feature type="domain" description="Metaxin glutathione S-transferase" evidence="1">
    <location>
        <begin position="164"/>
        <end position="224"/>
    </location>
</feature>
<dbReference type="InterPro" id="IPR033468">
    <property type="entry name" value="Metaxin_GST"/>
</dbReference>
<protein>
    <submittedName>
        <fullName evidence="3">Glutathione S-transferase family protein</fullName>
    </submittedName>
</protein>
<comment type="caution">
    <text evidence="3">The sequence shown here is derived from an EMBL/GenBank/DDBJ whole genome shotgun (WGS) entry which is preliminary data.</text>
</comment>
<dbReference type="SFLD" id="SFLDG01180">
    <property type="entry name" value="SUF1"/>
    <property type="match status" value="1"/>
</dbReference>
<evidence type="ECO:0000259" key="2">
    <source>
        <dbReference type="Pfam" id="PF17172"/>
    </source>
</evidence>
<dbReference type="SUPFAM" id="SSF52833">
    <property type="entry name" value="Thioredoxin-like"/>
    <property type="match status" value="1"/>
</dbReference>
<dbReference type="InterPro" id="IPR036249">
    <property type="entry name" value="Thioredoxin-like_sf"/>
</dbReference>
<dbReference type="PANTHER" id="PTHR12289">
    <property type="entry name" value="METAXIN RELATED"/>
    <property type="match status" value="1"/>
</dbReference>
<dbReference type="Pfam" id="PF17171">
    <property type="entry name" value="GST_C_6"/>
    <property type="match status" value="1"/>
</dbReference>
<dbReference type="InterPro" id="IPR050931">
    <property type="entry name" value="Mito_Protein_Transport_Metaxin"/>
</dbReference>
<sequence>MIKLYAFGPAFGLPDPSPFVMKAELLLKLAGLPYQIDTRGFNRAPKGKLPYIDDDGVIVADSFLIRTHLEQRHGIDFDGGYDARSRATARAVEKMLEEHLYFALVHERWMKDENFKRGPASFFKGVPALVRPLVQRMVRGQVRKTLHGHGIGRHSEAEIAMMACADLDALSALIGERSCLLGERPCGADATVLAFVAGSLCEQFDSPVRAHAEKLPNLVAYRDRWMAHYYGGGQEAAAAHAA</sequence>
<dbReference type="InterPro" id="IPR012336">
    <property type="entry name" value="Thioredoxin-like_fold"/>
</dbReference>
<feature type="domain" description="Thioredoxin-like fold" evidence="2">
    <location>
        <begin position="18"/>
        <end position="114"/>
    </location>
</feature>
<dbReference type="Gene3D" id="3.40.30.10">
    <property type="entry name" value="Glutaredoxin"/>
    <property type="match status" value="1"/>
</dbReference>
<dbReference type="InterPro" id="IPR040079">
    <property type="entry name" value="Glutathione_S-Trfase"/>
</dbReference>
<dbReference type="EMBL" id="JANUGU010000005">
    <property type="protein sequence ID" value="MCS0659662.1"/>
    <property type="molecule type" value="Genomic_DNA"/>
</dbReference>
<dbReference type="SFLD" id="SFLDS00019">
    <property type="entry name" value="Glutathione_Transferase_(cytos"/>
    <property type="match status" value="1"/>
</dbReference>
<name>A0ABT2D0B9_9BURK</name>
<dbReference type="Proteomes" id="UP001204621">
    <property type="component" value="Unassembled WGS sequence"/>
</dbReference>
<organism evidence="3 4">
    <name type="scientific">Massilia terrae</name>
    <dbReference type="NCBI Taxonomy" id="1811224"/>
    <lineage>
        <taxon>Bacteria</taxon>
        <taxon>Pseudomonadati</taxon>
        <taxon>Pseudomonadota</taxon>
        <taxon>Betaproteobacteria</taxon>
        <taxon>Burkholderiales</taxon>
        <taxon>Oxalobacteraceae</taxon>
        <taxon>Telluria group</taxon>
        <taxon>Massilia</taxon>
    </lineage>
</organism>
<evidence type="ECO:0000259" key="1">
    <source>
        <dbReference type="Pfam" id="PF17171"/>
    </source>
</evidence>
<reference evidence="3 4" key="1">
    <citation type="submission" date="2022-08" db="EMBL/GenBank/DDBJ databases">
        <title>Reclassification of Massilia species as members of the genera Telluria, Duganella, Pseudoduganella, Mokoshia gen. nov. and Zemynaea gen. nov. using orthogonal and non-orthogonal genome-based approaches.</title>
        <authorList>
            <person name="Bowman J.P."/>
        </authorList>
    </citation>
    <scope>NUCLEOTIDE SEQUENCE [LARGE SCALE GENOMIC DNA]</scope>
    <source>
        <strain evidence="3 4">JCM 31606</strain>
    </source>
</reference>
<dbReference type="InterPro" id="IPR026928">
    <property type="entry name" value="FAX/IsoI-like"/>
</dbReference>
<keyword evidence="4" id="KW-1185">Reference proteome</keyword>
<dbReference type="CDD" id="cd03080">
    <property type="entry name" value="GST_N_Metaxin_like"/>
    <property type="match status" value="1"/>
</dbReference>
<dbReference type="SUPFAM" id="SSF47616">
    <property type="entry name" value="GST C-terminal domain-like"/>
    <property type="match status" value="1"/>
</dbReference>
<dbReference type="Pfam" id="PF17172">
    <property type="entry name" value="GST_N_4"/>
    <property type="match status" value="1"/>
</dbReference>
<dbReference type="Gene3D" id="1.20.1050.10">
    <property type="match status" value="1"/>
</dbReference>
<gene>
    <name evidence="3" type="ORF">NX778_16450</name>
</gene>